<dbReference type="BioCyc" id="PMAR59922:G1G80-669-MONOMER"/>
<keyword evidence="2" id="KW-0472">Membrane</keyword>
<feature type="compositionally biased region" description="Low complexity" evidence="1">
    <location>
        <begin position="108"/>
        <end position="117"/>
    </location>
</feature>
<keyword evidence="2" id="KW-0812">Transmembrane</keyword>
<evidence type="ECO:0000256" key="1">
    <source>
        <dbReference type="SAM" id="MobiDB-lite"/>
    </source>
</evidence>
<feature type="transmembrane region" description="Helical" evidence="2">
    <location>
        <begin position="138"/>
        <end position="160"/>
    </location>
</feature>
<dbReference type="KEGG" id="pmf:P9303_07331"/>
<feature type="region of interest" description="Disordered" evidence="1">
    <location>
        <begin position="108"/>
        <end position="134"/>
    </location>
</feature>
<evidence type="ECO:0000313" key="3">
    <source>
        <dbReference type="EMBL" id="ABM77484.1"/>
    </source>
</evidence>
<dbReference type="Proteomes" id="UP000002274">
    <property type="component" value="Chromosome"/>
</dbReference>
<dbReference type="EMBL" id="CP000554">
    <property type="protein sequence ID" value="ABM77484.1"/>
    <property type="molecule type" value="Genomic_DNA"/>
</dbReference>
<dbReference type="HOGENOM" id="CLU_1625610_0_0_3"/>
<organism evidence="3 4">
    <name type="scientific">Prochlorococcus marinus (strain MIT 9303)</name>
    <dbReference type="NCBI Taxonomy" id="59922"/>
    <lineage>
        <taxon>Bacteria</taxon>
        <taxon>Bacillati</taxon>
        <taxon>Cyanobacteriota</taxon>
        <taxon>Cyanophyceae</taxon>
        <taxon>Synechococcales</taxon>
        <taxon>Prochlorococcaceae</taxon>
        <taxon>Prochlorococcus</taxon>
    </lineage>
</organism>
<reference evidence="3 4" key="1">
    <citation type="journal article" date="2007" name="PLoS Genet.">
        <title>Patterns and implications of gene gain and loss in the evolution of Prochlorococcus.</title>
        <authorList>
            <person name="Kettler G.C."/>
            <person name="Martiny A.C."/>
            <person name="Huang K."/>
            <person name="Zucker J."/>
            <person name="Coleman M.L."/>
            <person name="Rodrigue S."/>
            <person name="Chen F."/>
            <person name="Lapidus A."/>
            <person name="Ferriera S."/>
            <person name="Johnson J."/>
            <person name="Steglich C."/>
            <person name="Church G.M."/>
            <person name="Richardson P."/>
            <person name="Chisholm S.W."/>
        </authorList>
    </citation>
    <scope>NUCLEOTIDE SEQUENCE [LARGE SCALE GENOMIC DNA]</scope>
    <source>
        <strain evidence="3 4">MIT 9303</strain>
    </source>
</reference>
<accession>A2C7M4</accession>
<evidence type="ECO:0000313" key="4">
    <source>
        <dbReference type="Proteomes" id="UP000002274"/>
    </source>
</evidence>
<dbReference type="STRING" id="59922.P9303_07331"/>
<name>A2C7M4_PROM3</name>
<keyword evidence="2" id="KW-1133">Transmembrane helix</keyword>
<evidence type="ECO:0000256" key="2">
    <source>
        <dbReference type="SAM" id="Phobius"/>
    </source>
</evidence>
<sequence>MHANLAEAEAALARGDYGQSLALLEPLAASHPLPDAEGARIRMLMVTAWMGQGDERKALATCRLLTRCKDLELRQNAKQLLIVLEAPSLQRPANWSIRLPNLNMTATTAARPASARRPSLRPAPPPPPATGPTKAPNLGFSILVLLVLIGLTMLLSGLAIPPR</sequence>
<proteinExistence type="predicted"/>
<protein>
    <submittedName>
        <fullName evidence="3">Uncharacterized protein</fullName>
    </submittedName>
</protein>
<feature type="compositionally biased region" description="Pro residues" evidence="1">
    <location>
        <begin position="121"/>
        <end position="130"/>
    </location>
</feature>
<gene>
    <name evidence="3" type="ordered locus">P9303_07331</name>
</gene>
<dbReference type="AlphaFoldDB" id="A2C7M4"/>
<dbReference type="RefSeq" id="WP_011825398.1">
    <property type="nucleotide sequence ID" value="NC_008820.1"/>
</dbReference>